<dbReference type="AlphaFoldDB" id="A0A377ITX5"/>
<organism evidence="2 3">
    <name type="scientific">Fluoribacter dumoffii</name>
    <dbReference type="NCBI Taxonomy" id="463"/>
    <lineage>
        <taxon>Bacteria</taxon>
        <taxon>Pseudomonadati</taxon>
        <taxon>Pseudomonadota</taxon>
        <taxon>Gammaproteobacteria</taxon>
        <taxon>Legionellales</taxon>
        <taxon>Legionellaceae</taxon>
        <taxon>Fluoribacter</taxon>
    </lineage>
</organism>
<protein>
    <submittedName>
        <fullName evidence="2">Uncharacterized protein</fullName>
    </submittedName>
</protein>
<accession>A0A377ITX5</accession>
<evidence type="ECO:0000313" key="3">
    <source>
        <dbReference type="Proteomes" id="UP000254554"/>
    </source>
</evidence>
<name>A0A377ITX5_9GAMM</name>
<keyword evidence="1" id="KW-1133">Transmembrane helix</keyword>
<sequence length="104" mass="12218">MPRRSICFHHKQAIKKTRNNNAIFYFFIPLIQAVNYFKKNDGCIGKDAPVNFLTEREKRILNKEGKFRSGLYCMLLSIRFSEAIQNKSVFLQHSLKFAFDKPNS</sequence>
<keyword evidence="1" id="KW-0472">Membrane</keyword>
<evidence type="ECO:0000256" key="1">
    <source>
        <dbReference type="SAM" id="Phobius"/>
    </source>
</evidence>
<reference evidence="2 3" key="1">
    <citation type="submission" date="2018-06" db="EMBL/GenBank/DDBJ databases">
        <authorList>
            <consortium name="Pathogen Informatics"/>
            <person name="Doyle S."/>
        </authorList>
    </citation>
    <scope>NUCLEOTIDE SEQUENCE [LARGE SCALE GENOMIC DNA]</scope>
    <source>
        <strain evidence="2 3">NCTC11370</strain>
    </source>
</reference>
<feature type="transmembrane region" description="Helical" evidence="1">
    <location>
        <begin position="21"/>
        <end position="37"/>
    </location>
</feature>
<dbReference type="EMBL" id="UGGT01000003">
    <property type="protein sequence ID" value="STO91640.1"/>
    <property type="molecule type" value="Genomic_DNA"/>
</dbReference>
<proteinExistence type="predicted"/>
<gene>
    <name evidence="2" type="ORF">NCTC11370_03618</name>
</gene>
<evidence type="ECO:0000313" key="2">
    <source>
        <dbReference type="EMBL" id="STO91640.1"/>
    </source>
</evidence>
<dbReference type="Proteomes" id="UP000254554">
    <property type="component" value="Unassembled WGS sequence"/>
</dbReference>
<keyword evidence="1" id="KW-0812">Transmembrane</keyword>
<keyword evidence="3" id="KW-1185">Reference proteome</keyword>